<reference evidence="3 4" key="2">
    <citation type="submission" date="2017-12" db="EMBL/GenBank/DDBJ databases">
        <title>Phylogenetic diversity of female urinary microbiome.</title>
        <authorList>
            <person name="Thomas-White K."/>
            <person name="Wolfe A.J."/>
        </authorList>
    </citation>
    <scope>NUCLEOTIDE SEQUENCE [LARGE SCALE GENOMIC DNA]</scope>
    <source>
        <strain evidence="3 4">UMB0426</strain>
    </source>
</reference>
<dbReference type="Proteomes" id="UP000243589">
    <property type="component" value="Unassembled WGS sequence"/>
</dbReference>
<evidence type="ECO:0000313" key="2">
    <source>
        <dbReference type="EMBL" id="KXZ58263.1"/>
    </source>
</evidence>
<dbReference type="RefSeq" id="WP_062021537.1">
    <property type="nucleotide sequence ID" value="NZ_JAKRCZ010000001.1"/>
</dbReference>
<dbReference type="EMBL" id="PKGO01000001">
    <property type="protein sequence ID" value="PKY71318.1"/>
    <property type="molecule type" value="Genomic_DNA"/>
</dbReference>
<dbReference type="STRING" id="1176165.GCA_001584405_00974"/>
<organism evidence="2 5">
    <name type="scientific">Brevibacterium ravenspurgense</name>
    <dbReference type="NCBI Taxonomy" id="479117"/>
    <lineage>
        <taxon>Bacteria</taxon>
        <taxon>Bacillati</taxon>
        <taxon>Actinomycetota</taxon>
        <taxon>Actinomycetes</taxon>
        <taxon>Micrococcales</taxon>
        <taxon>Brevibacteriaceae</taxon>
        <taxon>Brevibacterium</taxon>
    </lineage>
</organism>
<evidence type="ECO:0000313" key="4">
    <source>
        <dbReference type="Proteomes" id="UP000242755"/>
    </source>
</evidence>
<accession>A0A150H835</accession>
<sequence length="60" mass="7153">MSYEEEKYWFNTKTGKVEKGRKSSFENRLGPYDSEAEAQAALATASERNREWEEDDEDWR</sequence>
<evidence type="ECO:0000313" key="5">
    <source>
        <dbReference type="Proteomes" id="UP000243589"/>
    </source>
</evidence>
<reference evidence="2 5" key="1">
    <citation type="submission" date="2016-01" db="EMBL/GenBank/DDBJ databases">
        <title>Use of Whole Genome Sequencing to ascertain that Brevibacterium massiliense (Roux, Raoult 2009) is a later heterotypic synonym of Brevibacterium ravenspurgense (Mages 2008).</title>
        <authorList>
            <person name="Bernier A.-M."/>
            <person name="Burdz T."/>
            <person name="Huynh C."/>
            <person name="Pachecho A.L."/>
            <person name="Wiebe D."/>
            <person name="Bonner C."/>
            <person name="Bernard K."/>
        </authorList>
    </citation>
    <scope>NUCLEOTIDE SEQUENCE [LARGE SCALE GENOMIC DNA]</scope>
    <source>
        <strain evidence="2 5">CCUG56047</strain>
    </source>
</reference>
<dbReference type="Proteomes" id="UP000242755">
    <property type="component" value="Unassembled WGS sequence"/>
</dbReference>
<gene>
    <name evidence="2" type="ORF">Bravens_01301</name>
    <name evidence="3" type="ORF">CYJ40_01225</name>
</gene>
<dbReference type="EMBL" id="LQQC01000010">
    <property type="protein sequence ID" value="KXZ58263.1"/>
    <property type="molecule type" value="Genomic_DNA"/>
</dbReference>
<name>A0A150H835_9MICO</name>
<feature type="compositionally biased region" description="Low complexity" evidence="1">
    <location>
        <begin position="37"/>
        <end position="46"/>
    </location>
</feature>
<protein>
    <recommendedName>
        <fullName evidence="6">SPOR domain-containing protein</fullName>
    </recommendedName>
</protein>
<dbReference type="AlphaFoldDB" id="A0A150H835"/>
<evidence type="ECO:0008006" key="6">
    <source>
        <dbReference type="Google" id="ProtNLM"/>
    </source>
</evidence>
<proteinExistence type="predicted"/>
<keyword evidence="5" id="KW-1185">Reference proteome</keyword>
<feature type="region of interest" description="Disordered" evidence="1">
    <location>
        <begin position="21"/>
        <end position="60"/>
    </location>
</feature>
<comment type="caution">
    <text evidence="2">The sequence shown here is derived from an EMBL/GenBank/DDBJ whole genome shotgun (WGS) entry which is preliminary data.</text>
</comment>
<evidence type="ECO:0000256" key="1">
    <source>
        <dbReference type="SAM" id="MobiDB-lite"/>
    </source>
</evidence>
<evidence type="ECO:0000313" key="3">
    <source>
        <dbReference type="EMBL" id="PKY71318.1"/>
    </source>
</evidence>
<dbReference type="PATRIC" id="fig|479117.4.peg.1297"/>